<organism evidence="1">
    <name type="scientific">Timema poppense</name>
    <name type="common">Walking stick</name>
    <dbReference type="NCBI Taxonomy" id="170557"/>
    <lineage>
        <taxon>Eukaryota</taxon>
        <taxon>Metazoa</taxon>
        <taxon>Ecdysozoa</taxon>
        <taxon>Arthropoda</taxon>
        <taxon>Hexapoda</taxon>
        <taxon>Insecta</taxon>
        <taxon>Pterygota</taxon>
        <taxon>Neoptera</taxon>
        <taxon>Polyneoptera</taxon>
        <taxon>Phasmatodea</taxon>
        <taxon>Timematodea</taxon>
        <taxon>Timematoidea</taxon>
        <taxon>Timematidae</taxon>
        <taxon>Timema</taxon>
    </lineage>
</organism>
<reference evidence="1" key="1">
    <citation type="submission" date="2020-11" db="EMBL/GenBank/DDBJ databases">
        <authorList>
            <person name="Tran Van P."/>
        </authorList>
    </citation>
    <scope>NUCLEOTIDE SEQUENCE</scope>
</reference>
<name>A0A7R9DYX3_TIMPO</name>
<gene>
    <name evidence="1" type="ORF">TPSB3V08_LOCUS15588</name>
</gene>
<protein>
    <submittedName>
        <fullName evidence="1">Uncharacterized protein</fullName>
    </submittedName>
</protein>
<sequence>MYHRVPGVIHRHEYVPPCSWCSTPAGTRARCTRSSSFTTATESRLLLYWMCLISLQGNQYRSWKYPKSRTSSCMQRLIIVYVRLTSSCVTDGTTTVCDVFTTLTAAGTRIPTAAGLTHQGQ</sequence>
<accession>A0A7R9DYX3</accession>
<dbReference type="AlphaFoldDB" id="A0A7R9DYX3"/>
<evidence type="ECO:0000313" key="1">
    <source>
        <dbReference type="EMBL" id="CAD7422173.1"/>
    </source>
</evidence>
<proteinExistence type="predicted"/>
<dbReference type="EMBL" id="OD088154">
    <property type="protein sequence ID" value="CAD7422173.1"/>
    <property type="molecule type" value="Genomic_DNA"/>
</dbReference>